<keyword evidence="3" id="KW-1185">Reference proteome</keyword>
<name>A0A1M7NXY9_9GAMM</name>
<organism evidence="2 3">
    <name type="scientific">Phytopseudomonas punonensis</name>
    <dbReference type="NCBI Taxonomy" id="1220495"/>
    <lineage>
        <taxon>Bacteria</taxon>
        <taxon>Pseudomonadati</taxon>
        <taxon>Pseudomonadota</taxon>
        <taxon>Gammaproteobacteria</taxon>
        <taxon>Pseudomonadales</taxon>
        <taxon>Pseudomonadaceae</taxon>
        <taxon>Phytopseudomonas</taxon>
    </lineage>
</organism>
<dbReference type="Proteomes" id="UP000184305">
    <property type="component" value="Unassembled WGS sequence"/>
</dbReference>
<evidence type="ECO:0000313" key="2">
    <source>
        <dbReference type="EMBL" id="SHN08512.1"/>
    </source>
</evidence>
<dbReference type="EMBL" id="FRBQ01000014">
    <property type="protein sequence ID" value="SHN08512.1"/>
    <property type="molecule type" value="Genomic_DNA"/>
</dbReference>
<dbReference type="AlphaFoldDB" id="A0A1M7NXY9"/>
<accession>A0A1M7NXY9</accession>
<protein>
    <recommendedName>
        <fullName evidence="1">DUF4062 domain-containing protein</fullName>
    </recommendedName>
</protein>
<dbReference type="InterPro" id="IPR025139">
    <property type="entry name" value="DUF4062"/>
</dbReference>
<evidence type="ECO:0000313" key="3">
    <source>
        <dbReference type="Proteomes" id="UP000184305"/>
    </source>
</evidence>
<dbReference type="RefSeq" id="WP_073268728.1">
    <property type="nucleotide sequence ID" value="NZ_FRBQ01000014.1"/>
</dbReference>
<dbReference type="STRING" id="1220495.SAMN05216288_0511"/>
<sequence>MATPRIFVSSTCYDLQEVRFQLRHFISEFGFEPVMSEFGDIFFDLKAHVQDACKNEIEKTDLFVLIIGNSYGSIYYGHHSHSEPDSVTLQEFRKCLEVGVPKYIFINKFLKHDFDNYKRSKAKAYASNYTASKKDISEIDFTEGYNKNYPFPQESYRHIFKFLDLVESLDTNNAYYTFESFDEIKTSLKKQWAALFYDALKGNKNISQLSINNIEVKLEKIESYIELIAKDTGNKTNSKENKKILSSEINKDHTQSTQEELSRILDHIFLSGKSSRIRCIDKPITNTEAAEILSNIEELLKKYKLSKTIPIQEILSPIKDFHWYTVHAEVPCNALQSLLSLKKNLPKEDHQALYSEFSKRVNIHPLIDDEIPF</sequence>
<reference evidence="3" key="1">
    <citation type="submission" date="2016-11" db="EMBL/GenBank/DDBJ databases">
        <authorList>
            <person name="Varghese N."/>
            <person name="Submissions S."/>
        </authorList>
    </citation>
    <scope>NUCLEOTIDE SEQUENCE [LARGE SCALE GENOMIC DNA]</scope>
    <source>
        <strain evidence="3">CECT 8089</strain>
    </source>
</reference>
<gene>
    <name evidence="2" type="ORF">SAMN05216288_0511</name>
</gene>
<dbReference type="Pfam" id="PF13271">
    <property type="entry name" value="DUF4062"/>
    <property type="match status" value="1"/>
</dbReference>
<evidence type="ECO:0000259" key="1">
    <source>
        <dbReference type="Pfam" id="PF13271"/>
    </source>
</evidence>
<proteinExistence type="predicted"/>
<feature type="domain" description="DUF4062" evidence="1">
    <location>
        <begin position="5"/>
        <end position="93"/>
    </location>
</feature>